<protein>
    <submittedName>
        <fullName evidence="5">TSA: Wollemia nobilis Ref_Wollemi_Transcript_17462_761 transcribed RNA sequence</fullName>
    </submittedName>
</protein>
<sequence>MAMAMGWRRIISNEFLGFLLLSLASFPRIYADSDTEKGECWYTVEVKTSKIPYSGTDDHVRVRIGDMNGTNVTDPHLSQPIDGEKKDPFGRGKTAKFNISGPCLQGEVCSIQFQVEGHDGWLVDEATVETQNNERYPFQFPKPFPRKTWDGYICGKDKERPSDEKDRKLSEKKPTIQKSCTRRRLLRSRRKTSKKPVNNGPNSDKSQKPANNGPNYDNPCQSRP</sequence>
<feature type="compositionally biased region" description="Polar residues" evidence="2">
    <location>
        <begin position="195"/>
        <end position="224"/>
    </location>
</feature>
<feature type="chain" id="PRO_5002202209" evidence="3">
    <location>
        <begin position="32"/>
        <end position="224"/>
    </location>
</feature>
<evidence type="ECO:0000256" key="2">
    <source>
        <dbReference type="SAM" id="MobiDB-lite"/>
    </source>
</evidence>
<evidence type="ECO:0000313" key="5">
    <source>
        <dbReference type="EMBL" id="JAG86259.1"/>
    </source>
</evidence>
<comment type="caution">
    <text evidence="1">Lacks conserved residue(s) required for the propagation of feature annotation.</text>
</comment>
<dbReference type="InterPro" id="IPR036392">
    <property type="entry name" value="PLAT/LH2_dom_sf"/>
</dbReference>
<feature type="domain" description="PLAT" evidence="4">
    <location>
        <begin position="40"/>
        <end position="164"/>
    </location>
</feature>
<feature type="compositionally biased region" description="Basic and acidic residues" evidence="2">
    <location>
        <begin position="155"/>
        <end position="174"/>
    </location>
</feature>
<dbReference type="SUPFAM" id="SSF49723">
    <property type="entry name" value="Lipase/lipooxygenase domain (PLAT/LH2 domain)"/>
    <property type="match status" value="1"/>
</dbReference>
<reference evidence="5" key="1">
    <citation type="submission" date="2015-02" db="EMBL/GenBank/DDBJ databases">
        <title>A transcriptome of Wollemia nobilis - a relic of Gondwana.</title>
        <authorList>
            <person name="Chia J.Y."/>
            <person name="Leong Y.S."/>
            <person name="Abdul Karim S."/>
            <person name="Wan Azmi N."/>
            <person name="Hercus R."/>
            <person name="Croft L."/>
        </authorList>
    </citation>
    <scope>NUCLEOTIDE SEQUENCE</scope>
    <source>
        <strain evidence="5">MaeBrown</strain>
        <tissue evidence="5">Leaf</tissue>
    </source>
</reference>
<feature type="region of interest" description="Disordered" evidence="2">
    <location>
        <begin position="68"/>
        <end position="87"/>
    </location>
</feature>
<dbReference type="PROSITE" id="PS50095">
    <property type="entry name" value="PLAT"/>
    <property type="match status" value="1"/>
</dbReference>
<feature type="signal peptide" evidence="3">
    <location>
        <begin position="1"/>
        <end position="31"/>
    </location>
</feature>
<keyword evidence="3" id="KW-0732">Signal</keyword>
<dbReference type="Pfam" id="PF06232">
    <property type="entry name" value="ATS3"/>
    <property type="match status" value="1"/>
</dbReference>
<dbReference type="AlphaFoldDB" id="A0A0C9RRU4"/>
<dbReference type="Gene3D" id="2.60.60.20">
    <property type="entry name" value="PLAT/LH2 domain"/>
    <property type="match status" value="1"/>
</dbReference>
<dbReference type="InterPro" id="IPR001024">
    <property type="entry name" value="PLAT/LH2_dom"/>
</dbReference>
<evidence type="ECO:0000256" key="1">
    <source>
        <dbReference type="PROSITE-ProRule" id="PRU00152"/>
    </source>
</evidence>
<organism evidence="5">
    <name type="scientific">Wollemia nobilis</name>
    <dbReference type="NCBI Taxonomy" id="56998"/>
    <lineage>
        <taxon>Eukaryota</taxon>
        <taxon>Viridiplantae</taxon>
        <taxon>Streptophyta</taxon>
        <taxon>Embryophyta</taxon>
        <taxon>Tracheophyta</taxon>
        <taxon>Spermatophyta</taxon>
        <taxon>Pinopsida</taxon>
        <taxon>Pinidae</taxon>
        <taxon>Conifers II</taxon>
        <taxon>Araucariales</taxon>
        <taxon>Araucariaceae</taxon>
        <taxon>Wollemia</taxon>
    </lineage>
</organism>
<name>A0A0C9RRU4_9CONI</name>
<dbReference type="EMBL" id="GCHU01017357">
    <property type="protein sequence ID" value="JAG86259.1"/>
    <property type="molecule type" value="Transcribed_RNA"/>
</dbReference>
<proteinExistence type="predicted"/>
<evidence type="ECO:0000259" key="4">
    <source>
        <dbReference type="PROSITE" id="PS50095"/>
    </source>
</evidence>
<evidence type="ECO:0000256" key="3">
    <source>
        <dbReference type="SAM" id="SignalP"/>
    </source>
</evidence>
<feature type="compositionally biased region" description="Basic residues" evidence="2">
    <location>
        <begin position="180"/>
        <end position="194"/>
    </location>
</feature>
<feature type="region of interest" description="Disordered" evidence="2">
    <location>
        <begin position="149"/>
        <end position="224"/>
    </location>
</feature>
<dbReference type="PANTHER" id="PTHR31718:SF0">
    <property type="entry name" value="PLAT DOMAIN-CONTAINING PROTEIN 2"/>
    <property type="match status" value="1"/>
</dbReference>
<accession>A0A0C9RRU4</accession>
<dbReference type="PANTHER" id="PTHR31718">
    <property type="entry name" value="PLAT DOMAIN-CONTAINING PROTEIN"/>
    <property type="match status" value="1"/>
</dbReference>
<dbReference type="InterPro" id="IPR010417">
    <property type="entry name" value="Embryo-specific_ATS3"/>
</dbReference>